<dbReference type="Gene3D" id="1.20.200.10">
    <property type="entry name" value="Fumarase/aspartase (Central domain)"/>
    <property type="match status" value="1"/>
</dbReference>
<evidence type="ECO:0000256" key="1">
    <source>
        <dbReference type="ARBA" id="ARBA00023239"/>
    </source>
</evidence>
<dbReference type="CDD" id="cd00332">
    <property type="entry name" value="PAL-HAL"/>
    <property type="match status" value="1"/>
</dbReference>
<dbReference type="EMBL" id="UINC01092228">
    <property type="protein sequence ID" value="SVC45626.1"/>
    <property type="molecule type" value="Genomic_DNA"/>
</dbReference>
<dbReference type="AlphaFoldDB" id="A0A382M9V8"/>
<keyword evidence="1" id="KW-0456">Lyase</keyword>
<reference evidence="2" key="1">
    <citation type="submission" date="2018-05" db="EMBL/GenBank/DDBJ databases">
        <authorList>
            <person name="Lanie J.A."/>
            <person name="Ng W.-L."/>
            <person name="Kazmierczak K.M."/>
            <person name="Andrzejewski T.M."/>
            <person name="Davidsen T.M."/>
            <person name="Wayne K.J."/>
            <person name="Tettelin H."/>
            <person name="Glass J.I."/>
            <person name="Rusch D."/>
            <person name="Podicherti R."/>
            <person name="Tsui H.-C.T."/>
            <person name="Winkler M.E."/>
        </authorList>
    </citation>
    <scope>NUCLEOTIDE SEQUENCE</scope>
</reference>
<protein>
    <recommendedName>
        <fullName evidence="3">Histidine ammonia-lyase</fullName>
    </recommendedName>
</protein>
<accession>A0A382M9V8</accession>
<dbReference type="GO" id="GO:0016841">
    <property type="term" value="F:ammonia-lyase activity"/>
    <property type="evidence" value="ECO:0007669"/>
    <property type="project" value="InterPro"/>
</dbReference>
<dbReference type="InterPro" id="IPR008948">
    <property type="entry name" value="L-Aspartase-like"/>
</dbReference>
<dbReference type="InterPro" id="IPR001106">
    <property type="entry name" value="Aromatic_Lyase"/>
</dbReference>
<feature type="non-terminal residue" evidence="2">
    <location>
        <position position="323"/>
    </location>
</feature>
<dbReference type="PROSITE" id="PS00488">
    <property type="entry name" value="PAL_HISTIDASE"/>
    <property type="match status" value="1"/>
</dbReference>
<sequence>MGRLLITTDPIVWHDLSSLLDSPSRVSFSSEAKKAIQGSHNVLKKILKSEQQVYGVNTGFGKLSAVSIDQVDLKQLQLNLVRSHACGVGKPLDMGVTRITMVLKLLTWCKGYSGVRPVLADLILGMLNHDILPLIPRQGSVGASGDLAPLAHMARTMIGEGDVHFQDRIMPAMIALKEANLEPIVLEAKEGLSLINGTQVSTALAIRALSESKKLLETADISGALSTEASLSTRVAFTPKIHKLKKHPGQVVSATNIYNMLKGSDIVQSHDDCGRIQDPYCVRCIPHVHGSSRDVFSNAEKIIDNELNSISDNPLIFPNGNVM</sequence>
<gene>
    <name evidence="2" type="ORF">METZ01_LOCUS298480</name>
</gene>
<dbReference type="Gene3D" id="1.10.275.10">
    <property type="entry name" value="Fumarase/aspartase (N-terminal domain)"/>
    <property type="match status" value="1"/>
</dbReference>
<organism evidence="2">
    <name type="scientific">marine metagenome</name>
    <dbReference type="NCBI Taxonomy" id="408172"/>
    <lineage>
        <taxon>unclassified sequences</taxon>
        <taxon>metagenomes</taxon>
        <taxon>ecological metagenomes</taxon>
    </lineage>
</organism>
<evidence type="ECO:0008006" key="3">
    <source>
        <dbReference type="Google" id="ProtNLM"/>
    </source>
</evidence>
<dbReference type="Pfam" id="PF00221">
    <property type="entry name" value="Lyase_aromatic"/>
    <property type="match status" value="1"/>
</dbReference>
<name>A0A382M9V8_9ZZZZ</name>
<dbReference type="PANTHER" id="PTHR10362">
    <property type="entry name" value="HISTIDINE AMMONIA-LYASE"/>
    <property type="match status" value="1"/>
</dbReference>
<dbReference type="FunFam" id="1.10.275.10:FF:000005">
    <property type="entry name" value="Histidine ammonia-lyase"/>
    <property type="match status" value="1"/>
</dbReference>
<evidence type="ECO:0000313" key="2">
    <source>
        <dbReference type="EMBL" id="SVC45626.1"/>
    </source>
</evidence>
<dbReference type="InterPro" id="IPR024083">
    <property type="entry name" value="Fumarase/histidase_N"/>
</dbReference>
<dbReference type="SUPFAM" id="SSF48557">
    <property type="entry name" value="L-aspartase-like"/>
    <property type="match status" value="1"/>
</dbReference>
<dbReference type="InterPro" id="IPR022313">
    <property type="entry name" value="Phe/His_NH3-lyase_AS"/>
</dbReference>
<proteinExistence type="predicted"/>